<proteinExistence type="predicted"/>
<dbReference type="Proteomes" id="UP001157910">
    <property type="component" value="Unassembled WGS sequence"/>
</dbReference>
<keyword evidence="1" id="KW-0812">Transmembrane</keyword>
<keyword evidence="1" id="KW-0472">Membrane</keyword>
<keyword evidence="1" id="KW-1133">Transmembrane helix</keyword>
<name>A0ABY1Q0I6_9SPHN</name>
<evidence type="ECO:0000256" key="1">
    <source>
        <dbReference type="SAM" id="Phobius"/>
    </source>
</evidence>
<accession>A0ABY1Q0I6</accession>
<sequence length="72" mass="8087">MAWLARLLLLVPAIVAGWFVSREDPRYWVIAMVVALVFLALTCVAAIYAPRLSIVPRRHGKRRGAGTRTRGR</sequence>
<keyword evidence="3" id="KW-1185">Reference proteome</keyword>
<comment type="caution">
    <text evidence="2">The sequence shown here is derived from an EMBL/GenBank/DDBJ whole genome shotgun (WGS) entry which is preliminary data.</text>
</comment>
<evidence type="ECO:0000313" key="2">
    <source>
        <dbReference type="EMBL" id="SMP55620.1"/>
    </source>
</evidence>
<reference evidence="2 3" key="1">
    <citation type="submission" date="2017-05" db="EMBL/GenBank/DDBJ databases">
        <authorList>
            <person name="Varghese N."/>
            <person name="Submissions S."/>
        </authorList>
    </citation>
    <scope>NUCLEOTIDE SEQUENCE [LARGE SCALE GENOMIC DNA]</scope>
    <source>
        <strain evidence="2 3">SM16</strain>
    </source>
</reference>
<organism evidence="2 3">
    <name type="scientific">Novosphingobium panipatense</name>
    <dbReference type="NCBI Taxonomy" id="428991"/>
    <lineage>
        <taxon>Bacteria</taxon>
        <taxon>Pseudomonadati</taxon>
        <taxon>Pseudomonadota</taxon>
        <taxon>Alphaproteobacteria</taxon>
        <taxon>Sphingomonadales</taxon>
        <taxon>Sphingomonadaceae</taxon>
        <taxon>Novosphingobium</taxon>
    </lineage>
</organism>
<dbReference type="EMBL" id="FXUI01000002">
    <property type="protein sequence ID" value="SMP55620.1"/>
    <property type="molecule type" value="Genomic_DNA"/>
</dbReference>
<feature type="transmembrane region" description="Helical" evidence="1">
    <location>
        <begin position="27"/>
        <end position="49"/>
    </location>
</feature>
<protein>
    <submittedName>
        <fullName evidence="2">Uncharacterized protein</fullName>
    </submittedName>
</protein>
<gene>
    <name evidence="2" type="ORF">SAMN06296065_10212</name>
</gene>
<evidence type="ECO:0000313" key="3">
    <source>
        <dbReference type="Proteomes" id="UP001157910"/>
    </source>
</evidence>